<evidence type="ECO:0000313" key="5">
    <source>
        <dbReference type="WBParaSite" id="MhA1_Contig611.frz3.gene12"/>
    </source>
</evidence>
<evidence type="ECO:0000313" key="4">
    <source>
        <dbReference type="Proteomes" id="UP000095281"/>
    </source>
</evidence>
<comment type="similarity">
    <text evidence="1">Belongs to the heat shock protein 70 family.</text>
</comment>
<dbReference type="SUPFAM" id="SSF53067">
    <property type="entry name" value="Actin-like ATPase domain"/>
    <property type="match status" value="1"/>
</dbReference>
<evidence type="ECO:0000256" key="2">
    <source>
        <dbReference type="ARBA" id="ARBA00022741"/>
    </source>
</evidence>
<keyword evidence="3" id="KW-0067">ATP-binding</keyword>
<dbReference type="AlphaFoldDB" id="A0A1I8BUH3"/>
<dbReference type="Proteomes" id="UP000095281">
    <property type="component" value="Unplaced"/>
</dbReference>
<evidence type="ECO:0000256" key="1">
    <source>
        <dbReference type="ARBA" id="ARBA00007381"/>
    </source>
</evidence>
<dbReference type="Pfam" id="PF00012">
    <property type="entry name" value="HSP70"/>
    <property type="match status" value="1"/>
</dbReference>
<dbReference type="InterPro" id="IPR013126">
    <property type="entry name" value="Hsp_70_fam"/>
</dbReference>
<dbReference type="InterPro" id="IPR043129">
    <property type="entry name" value="ATPase_NBD"/>
</dbReference>
<dbReference type="GO" id="GO:0140662">
    <property type="term" value="F:ATP-dependent protein folding chaperone"/>
    <property type="evidence" value="ECO:0007669"/>
    <property type="project" value="InterPro"/>
</dbReference>
<dbReference type="WBParaSite" id="MhA1_Contig611.frz3.gene12">
    <property type="protein sequence ID" value="MhA1_Contig611.frz3.gene12"/>
    <property type="gene ID" value="MhA1_Contig611.frz3.gene12"/>
</dbReference>
<keyword evidence="4" id="KW-1185">Reference proteome</keyword>
<dbReference type="GO" id="GO:0005524">
    <property type="term" value="F:ATP binding"/>
    <property type="evidence" value="ECO:0007669"/>
    <property type="project" value="UniProtKB-KW"/>
</dbReference>
<name>A0A1I8BUH3_MELHA</name>
<accession>A0A1I8BUH3</accession>
<protein>
    <submittedName>
        <fullName evidence="5">Uncharacterized protein</fullName>
    </submittedName>
</protein>
<sequence>MQRFGLFSTFAAKRLFNSGNFIKFGFGTSINVAGNEEDVFDEDDEPILGKTNAINVNFTDGLVKHILREFQCEQKHHLKEVNEPIATLRLRDVVEKAKNNLSVNDQTEVNIPYFSYNGYSFSAEYEPLNLQLKISHSKPGYEKNGKELLADLYKIDHPDDPSKTSYRQICDEKEKIFKELLLTVLQTVRIFYAKVGIAIDNTDVSIKLMRFAAQFHNDHDMFLKLLGCYYNAKSYKQLLKNNPDFEEMKYYCDGVEIFFEEFPKINGEKVKNTIHSFLNEEKTKIQKNIKDLVNIEFKEVGFEEELSGTKYHFNYLAC</sequence>
<proteinExistence type="inferred from homology"/>
<evidence type="ECO:0000256" key="3">
    <source>
        <dbReference type="ARBA" id="ARBA00022840"/>
    </source>
</evidence>
<organism evidence="4 5">
    <name type="scientific">Meloidogyne hapla</name>
    <name type="common">Root-knot nematode worm</name>
    <dbReference type="NCBI Taxonomy" id="6305"/>
    <lineage>
        <taxon>Eukaryota</taxon>
        <taxon>Metazoa</taxon>
        <taxon>Ecdysozoa</taxon>
        <taxon>Nematoda</taxon>
        <taxon>Chromadorea</taxon>
        <taxon>Rhabditida</taxon>
        <taxon>Tylenchina</taxon>
        <taxon>Tylenchomorpha</taxon>
        <taxon>Tylenchoidea</taxon>
        <taxon>Meloidogynidae</taxon>
        <taxon>Meloidogyninae</taxon>
        <taxon>Meloidogyne</taxon>
    </lineage>
</organism>
<reference evidence="5" key="1">
    <citation type="submission" date="2016-11" db="UniProtKB">
        <authorList>
            <consortium name="WormBaseParasite"/>
        </authorList>
    </citation>
    <scope>IDENTIFICATION</scope>
</reference>
<dbReference type="Gene3D" id="3.90.640.10">
    <property type="entry name" value="Actin, Chain A, domain 4"/>
    <property type="match status" value="1"/>
</dbReference>
<keyword evidence="2" id="KW-0547">Nucleotide-binding</keyword>
<dbReference type="FunFam" id="3.90.640.10:FF:000003">
    <property type="entry name" value="Molecular chaperone DnaK"/>
    <property type="match status" value="1"/>
</dbReference>